<sequence length="199" mass="21777" precursor="true">MLKNTPLSNAVHQALFSSAVLLVSSLIAQSAHAELIIHTSKDANGQTSMVVNQDRQKDLPPAQLGITPSFIQESVSLKQNKNTSRLNQSLTLYNYGTKPKKIRLNLVDMDASGKPVEPSETTLKPWTLINPTEFTITPGGYQTVRMAMRLPLEFPAGKHAAMLSIEQQVDKSLTYDADGKGVTLEIGSRYGLPVFINVE</sequence>
<proteinExistence type="predicted"/>
<reference evidence="2" key="1">
    <citation type="submission" date="2007-05" db="EMBL/GenBank/DDBJ databases">
        <title>Complete sequence of chromosome of Psychrobacter sp. PRwf-1.</title>
        <authorList>
            <consortium name="US DOE Joint Genome Institute"/>
            <person name="Copeland A."/>
            <person name="Lucas S."/>
            <person name="Lapidus A."/>
            <person name="Barry K."/>
            <person name="Detter J.C."/>
            <person name="Glavina del Rio T."/>
            <person name="Hammon N."/>
            <person name="Israni S."/>
            <person name="Dalin E."/>
            <person name="Tice H."/>
            <person name="Pitluck S."/>
            <person name="Chain P."/>
            <person name="Malfatti S."/>
            <person name="Shin M."/>
            <person name="Vergez L."/>
            <person name="Schmutz J."/>
            <person name="Larimer F."/>
            <person name="Land M."/>
            <person name="Hauser L."/>
            <person name="Kyrpides N."/>
            <person name="Kim E."/>
            <person name="Tiedje J."/>
            <person name="Richardson P."/>
        </authorList>
    </citation>
    <scope>NUCLEOTIDE SEQUENCE [LARGE SCALE GENOMIC DNA]</scope>
    <source>
        <strain evidence="2">PRwf-1</strain>
    </source>
</reference>
<name>A5WCT1_PSYWF</name>
<dbReference type="InterPro" id="IPR008962">
    <property type="entry name" value="PapD-like_sf"/>
</dbReference>
<organism evidence="2">
    <name type="scientific">Psychrobacter sp. (strain PRwf-1)</name>
    <dbReference type="NCBI Taxonomy" id="349106"/>
    <lineage>
        <taxon>Bacteria</taxon>
        <taxon>Pseudomonadati</taxon>
        <taxon>Pseudomonadota</taxon>
        <taxon>Gammaproteobacteria</taxon>
        <taxon>Moraxellales</taxon>
        <taxon>Moraxellaceae</taxon>
        <taxon>Psychrobacter</taxon>
    </lineage>
</organism>
<evidence type="ECO:0000313" key="2">
    <source>
        <dbReference type="EMBL" id="ABQ93472.1"/>
    </source>
</evidence>
<feature type="chain" id="PRO_5002689230" description="Molecular chaperone" evidence="1">
    <location>
        <begin position="34"/>
        <end position="199"/>
    </location>
</feature>
<dbReference type="HOGENOM" id="CLU_1371232_0_0_6"/>
<feature type="signal peptide" evidence="1">
    <location>
        <begin position="1"/>
        <end position="33"/>
    </location>
</feature>
<dbReference type="KEGG" id="prw:PsycPRwf_0517"/>
<dbReference type="SUPFAM" id="SSF49354">
    <property type="entry name" value="PapD-like"/>
    <property type="match status" value="1"/>
</dbReference>
<dbReference type="AlphaFoldDB" id="A5WCT1"/>
<accession>A5WCT1</accession>
<keyword evidence="1" id="KW-0732">Signal</keyword>
<evidence type="ECO:0008006" key="3">
    <source>
        <dbReference type="Google" id="ProtNLM"/>
    </source>
</evidence>
<protein>
    <recommendedName>
        <fullName evidence="3">Molecular chaperone</fullName>
    </recommendedName>
</protein>
<dbReference type="EMBL" id="CP000713">
    <property type="protein sequence ID" value="ABQ93472.1"/>
    <property type="molecule type" value="Genomic_DNA"/>
</dbReference>
<gene>
    <name evidence="2" type="ordered locus">PsycPRwf_0517</name>
</gene>
<evidence type="ECO:0000256" key="1">
    <source>
        <dbReference type="SAM" id="SignalP"/>
    </source>
</evidence>
<dbReference type="eggNOG" id="COG3121">
    <property type="taxonomic scope" value="Bacteria"/>
</dbReference>
<dbReference type="STRING" id="349106.PsycPRwf_0517"/>